<protein>
    <recommendedName>
        <fullName evidence="3">Apea-like HEPN domain-containing protein</fullName>
    </recommendedName>
</protein>
<dbReference type="EMBL" id="BAAAOS010000056">
    <property type="protein sequence ID" value="GAA1606943.1"/>
    <property type="molecule type" value="Genomic_DNA"/>
</dbReference>
<dbReference type="Proteomes" id="UP001500393">
    <property type="component" value="Unassembled WGS sequence"/>
</dbReference>
<organism evidence="1 2">
    <name type="scientific">Kribbella sancticallisti</name>
    <dbReference type="NCBI Taxonomy" id="460087"/>
    <lineage>
        <taxon>Bacteria</taxon>
        <taxon>Bacillati</taxon>
        <taxon>Actinomycetota</taxon>
        <taxon>Actinomycetes</taxon>
        <taxon>Propionibacteriales</taxon>
        <taxon>Kribbellaceae</taxon>
        <taxon>Kribbella</taxon>
    </lineage>
</organism>
<accession>A0ABP4QCW4</accession>
<keyword evidence="2" id="KW-1185">Reference proteome</keyword>
<evidence type="ECO:0008006" key="3">
    <source>
        <dbReference type="Google" id="ProtNLM"/>
    </source>
</evidence>
<evidence type="ECO:0000313" key="2">
    <source>
        <dbReference type="Proteomes" id="UP001500393"/>
    </source>
</evidence>
<sequence>MINAFALCLHSATVELDKISYGGFRVTHEDLVHFDDPLKGYGGPGLAHLPSIPGQGILLPFPERHGTCPAATIEHACKQLDAVLQSPHPKSLALVALTNHALNACKGHDFELAVATAWTACESLLESLWDEYTRTQAALHSLSVTRKRRAQWAGRDFTASIIVEVMTLAGTISPELSTAIGDVRSKRNKWIHGIAAASYQDAIDAVNLARDLLDEVMDLKFKVAPAVGVSF</sequence>
<proteinExistence type="predicted"/>
<name>A0ABP4QCW4_9ACTN</name>
<evidence type="ECO:0000313" key="1">
    <source>
        <dbReference type="EMBL" id="GAA1606943.1"/>
    </source>
</evidence>
<reference evidence="2" key="1">
    <citation type="journal article" date="2019" name="Int. J. Syst. Evol. Microbiol.">
        <title>The Global Catalogue of Microorganisms (GCM) 10K type strain sequencing project: providing services to taxonomists for standard genome sequencing and annotation.</title>
        <authorList>
            <consortium name="The Broad Institute Genomics Platform"/>
            <consortium name="The Broad Institute Genome Sequencing Center for Infectious Disease"/>
            <person name="Wu L."/>
            <person name="Ma J."/>
        </authorList>
    </citation>
    <scope>NUCLEOTIDE SEQUENCE [LARGE SCALE GENOMIC DNA]</scope>
    <source>
        <strain evidence="2">JCM 14969</strain>
    </source>
</reference>
<gene>
    <name evidence="1" type="ORF">GCM10009789_71580</name>
</gene>
<comment type="caution">
    <text evidence="1">The sequence shown here is derived from an EMBL/GenBank/DDBJ whole genome shotgun (WGS) entry which is preliminary data.</text>
</comment>